<proteinExistence type="predicted"/>
<name>A0ABS8VA98_DATST</name>
<sequence>KGADGGDNKRFLKVFIISVKFVGCQDVGCSKENNKSKNGLNLSKREHDRYELQNEEDEVSNKQDEVLWVIMGRVKKFVSFNSHGSGRFKLDG</sequence>
<dbReference type="EMBL" id="JACEIK010004041">
    <property type="protein sequence ID" value="MCD9643968.1"/>
    <property type="molecule type" value="Genomic_DNA"/>
</dbReference>
<organism evidence="1 2">
    <name type="scientific">Datura stramonium</name>
    <name type="common">Jimsonweed</name>
    <name type="synonym">Common thornapple</name>
    <dbReference type="NCBI Taxonomy" id="4076"/>
    <lineage>
        <taxon>Eukaryota</taxon>
        <taxon>Viridiplantae</taxon>
        <taxon>Streptophyta</taxon>
        <taxon>Embryophyta</taxon>
        <taxon>Tracheophyta</taxon>
        <taxon>Spermatophyta</taxon>
        <taxon>Magnoliopsida</taxon>
        <taxon>eudicotyledons</taxon>
        <taxon>Gunneridae</taxon>
        <taxon>Pentapetalae</taxon>
        <taxon>asterids</taxon>
        <taxon>lamiids</taxon>
        <taxon>Solanales</taxon>
        <taxon>Solanaceae</taxon>
        <taxon>Solanoideae</taxon>
        <taxon>Datureae</taxon>
        <taxon>Datura</taxon>
    </lineage>
</organism>
<protein>
    <submittedName>
        <fullName evidence="1">Uncharacterized protein</fullName>
    </submittedName>
</protein>
<evidence type="ECO:0000313" key="1">
    <source>
        <dbReference type="EMBL" id="MCD9643968.1"/>
    </source>
</evidence>
<evidence type="ECO:0000313" key="2">
    <source>
        <dbReference type="Proteomes" id="UP000823775"/>
    </source>
</evidence>
<reference evidence="1 2" key="1">
    <citation type="journal article" date="2021" name="BMC Genomics">
        <title>Datura genome reveals duplications of psychoactive alkaloid biosynthetic genes and high mutation rate following tissue culture.</title>
        <authorList>
            <person name="Rajewski A."/>
            <person name="Carter-House D."/>
            <person name="Stajich J."/>
            <person name="Litt A."/>
        </authorList>
    </citation>
    <scope>NUCLEOTIDE SEQUENCE [LARGE SCALE GENOMIC DNA]</scope>
    <source>
        <strain evidence="1">AR-01</strain>
    </source>
</reference>
<feature type="non-terminal residue" evidence="1">
    <location>
        <position position="1"/>
    </location>
</feature>
<comment type="caution">
    <text evidence="1">The sequence shown here is derived from an EMBL/GenBank/DDBJ whole genome shotgun (WGS) entry which is preliminary data.</text>
</comment>
<gene>
    <name evidence="1" type="ORF">HAX54_031880</name>
</gene>
<dbReference type="Proteomes" id="UP000823775">
    <property type="component" value="Unassembled WGS sequence"/>
</dbReference>
<keyword evidence="2" id="KW-1185">Reference proteome</keyword>
<accession>A0ABS8VA98</accession>